<keyword evidence="4 8" id="KW-0812">Transmembrane</keyword>
<keyword evidence="5 8" id="KW-1133">Transmembrane helix</keyword>
<accession>A0ABT2GN81</accession>
<reference evidence="10" key="1">
    <citation type="submission" date="2022-08" db="EMBL/GenBank/DDBJ databases">
        <authorList>
            <person name="Deng Y."/>
            <person name="Han X.-F."/>
            <person name="Zhang Y.-Q."/>
        </authorList>
    </citation>
    <scope>NUCLEOTIDE SEQUENCE</scope>
    <source>
        <strain evidence="10">CPCC 205763</strain>
    </source>
</reference>
<evidence type="ECO:0000256" key="5">
    <source>
        <dbReference type="ARBA" id="ARBA00022989"/>
    </source>
</evidence>
<feature type="transmembrane region" description="Helical" evidence="8">
    <location>
        <begin position="198"/>
        <end position="223"/>
    </location>
</feature>
<feature type="compositionally biased region" description="Polar residues" evidence="7">
    <location>
        <begin position="24"/>
        <end position="37"/>
    </location>
</feature>
<feature type="domain" description="ABC transmembrane type-1" evidence="9">
    <location>
        <begin position="109"/>
        <end position="326"/>
    </location>
</feature>
<evidence type="ECO:0000256" key="6">
    <source>
        <dbReference type="ARBA" id="ARBA00023136"/>
    </source>
</evidence>
<evidence type="ECO:0000256" key="3">
    <source>
        <dbReference type="ARBA" id="ARBA00022475"/>
    </source>
</evidence>
<evidence type="ECO:0000313" key="11">
    <source>
        <dbReference type="Proteomes" id="UP001165584"/>
    </source>
</evidence>
<protein>
    <submittedName>
        <fullName evidence="10">Sugar ABC transporter permease</fullName>
    </submittedName>
</protein>
<feature type="transmembrane region" description="Helical" evidence="8">
    <location>
        <begin position="147"/>
        <end position="169"/>
    </location>
</feature>
<name>A0ABT2GN81_9MICO</name>
<evidence type="ECO:0000313" key="10">
    <source>
        <dbReference type="EMBL" id="MCS5717684.1"/>
    </source>
</evidence>
<dbReference type="SUPFAM" id="SSF161098">
    <property type="entry name" value="MetI-like"/>
    <property type="match status" value="1"/>
</dbReference>
<dbReference type="Gene3D" id="1.10.3720.10">
    <property type="entry name" value="MetI-like"/>
    <property type="match status" value="1"/>
</dbReference>
<feature type="region of interest" description="Disordered" evidence="7">
    <location>
        <begin position="24"/>
        <end position="45"/>
    </location>
</feature>
<dbReference type="PANTHER" id="PTHR30193:SF41">
    <property type="entry name" value="DIACETYLCHITOBIOSE UPTAKE SYSTEM PERMEASE PROTEIN NGCF"/>
    <property type="match status" value="1"/>
</dbReference>
<evidence type="ECO:0000256" key="8">
    <source>
        <dbReference type="SAM" id="Phobius"/>
    </source>
</evidence>
<feature type="transmembrane region" description="Helical" evidence="8">
    <location>
        <begin position="304"/>
        <end position="328"/>
    </location>
</feature>
<evidence type="ECO:0000256" key="1">
    <source>
        <dbReference type="ARBA" id="ARBA00004651"/>
    </source>
</evidence>
<dbReference type="InterPro" id="IPR051393">
    <property type="entry name" value="ABC_transporter_permease"/>
</dbReference>
<dbReference type="PROSITE" id="PS50928">
    <property type="entry name" value="ABC_TM1"/>
    <property type="match status" value="1"/>
</dbReference>
<evidence type="ECO:0000259" key="9">
    <source>
        <dbReference type="PROSITE" id="PS50928"/>
    </source>
</evidence>
<feature type="transmembrane region" description="Helical" evidence="8">
    <location>
        <begin position="253"/>
        <end position="270"/>
    </location>
</feature>
<gene>
    <name evidence="10" type="ORF">N1027_05990</name>
</gene>
<dbReference type="Proteomes" id="UP001165584">
    <property type="component" value="Unassembled WGS sequence"/>
</dbReference>
<keyword evidence="2" id="KW-0813">Transport</keyword>
<keyword evidence="11" id="KW-1185">Reference proteome</keyword>
<dbReference type="InterPro" id="IPR035906">
    <property type="entry name" value="MetI-like_sf"/>
</dbReference>
<dbReference type="PANTHER" id="PTHR30193">
    <property type="entry name" value="ABC TRANSPORTER PERMEASE PROTEIN"/>
    <property type="match status" value="1"/>
</dbReference>
<evidence type="ECO:0000256" key="4">
    <source>
        <dbReference type="ARBA" id="ARBA00022692"/>
    </source>
</evidence>
<dbReference type="InterPro" id="IPR000515">
    <property type="entry name" value="MetI-like"/>
</dbReference>
<feature type="transmembrane region" description="Helical" evidence="8">
    <location>
        <begin position="53"/>
        <end position="85"/>
    </location>
</feature>
<evidence type="ECO:0000256" key="2">
    <source>
        <dbReference type="ARBA" id="ARBA00022448"/>
    </source>
</evidence>
<feature type="transmembrane region" description="Helical" evidence="8">
    <location>
        <begin position="105"/>
        <end position="135"/>
    </location>
</feature>
<sequence length="337" mass="36501">MAADNLQPPARPICDTERRSIQMATTTMPRVSRQSSAPREKPRRSLRGRVSPITTLLLTLPYTVFLAVFGVIPVIMAILYSFGFFGSRTGVGLDSWNRAIQNVSFLPAVINVASFLVIFLPLLLVGATVLALLIDSRRDRSGSVARFTYYLPGVVVGAPLVVLWIFMLAPQLSPFGPLLNAAGAHDLGDVLTTDRFPLIFAIMALYSSVGGWIVVLGGSLAAIDKEILEAARIDGANAWHTAIRIKLPQIQKYIAFIGVISFAGAAQLVVEPTLLAKASPGSLSSTWSLNQLAFYFAFKQNDPWVASVYALMLILLGVAAALFLIFGLRSYSEETAR</sequence>
<proteinExistence type="predicted"/>
<dbReference type="RefSeq" id="WP_259506132.1">
    <property type="nucleotide sequence ID" value="NZ_JANLCM010000001.1"/>
</dbReference>
<comment type="subcellular location">
    <subcellularLocation>
        <location evidence="1">Cell membrane</location>
        <topology evidence="1">Multi-pass membrane protein</topology>
    </subcellularLocation>
</comment>
<evidence type="ECO:0000256" key="7">
    <source>
        <dbReference type="SAM" id="MobiDB-lite"/>
    </source>
</evidence>
<organism evidence="10 11">
    <name type="scientific">Herbiconiux aconitum</name>
    <dbReference type="NCBI Taxonomy" id="2970913"/>
    <lineage>
        <taxon>Bacteria</taxon>
        <taxon>Bacillati</taxon>
        <taxon>Actinomycetota</taxon>
        <taxon>Actinomycetes</taxon>
        <taxon>Micrococcales</taxon>
        <taxon>Microbacteriaceae</taxon>
        <taxon>Herbiconiux</taxon>
    </lineage>
</organism>
<comment type="caution">
    <text evidence="10">The sequence shown here is derived from an EMBL/GenBank/DDBJ whole genome shotgun (WGS) entry which is preliminary data.</text>
</comment>
<keyword evidence="6 8" id="KW-0472">Membrane</keyword>
<dbReference type="EMBL" id="JANLCM010000001">
    <property type="protein sequence ID" value="MCS5717684.1"/>
    <property type="molecule type" value="Genomic_DNA"/>
</dbReference>
<keyword evidence="3" id="KW-1003">Cell membrane</keyword>
<dbReference type="CDD" id="cd06261">
    <property type="entry name" value="TM_PBP2"/>
    <property type="match status" value="1"/>
</dbReference>